<dbReference type="GO" id="GO:0006508">
    <property type="term" value="P:proteolysis"/>
    <property type="evidence" value="ECO:0007669"/>
    <property type="project" value="UniProtKB-KW"/>
</dbReference>
<comment type="similarity">
    <text evidence="6">Belongs to the peptidase M48 family.</text>
</comment>
<evidence type="ECO:0000256" key="4">
    <source>
        <dbReference type="ARBA" id="ARBA00022833"/>
    </source>
</evidence>
<keyword evidence="7" id="KW-0812">Transmembrane</keyword>
<protein>
    <submittedName>
        <fullName evidence="9">M56 family metallopeptidase</fullName>
    </submittedName>
</protein>
<dbReference type="InterPro" id="IPR052173">
    <property type="entry name" value="Beta-lactam_resp_regulator"/>
</dbReference>
<feature type="domain" description="Peptidase M48" evidence="8">
    <location>
        <begin position="144"/>
        <end position="186"/>
    </location>
</feature>
<sequence>MTAAILLVAYATAVACSGPRLMRYADWTHRTPRVGLALWGALALSFVLAVVSVLVHLAAPTGWFADCAGVVAAALAEPGGADLRVAAPVAAAVGLLAHVAAEVGAAFVGAARERRRHADTLTLVGDTRIRPGLTVLTHASPAVYCLPGRTRRIVVTSGALELLDAQALAAVVAHEHAHLCGRHHVLLGLAEAFGRAFPRVPLAAGFAADAPLLVEMTADDKAARAHGRHILAAALYTVAAGNAPRAALAAGRDDVLLRITRLLRPAEPVGRGRRTAVLTLAGMLVLLPVVSACGVR</sequence>
<dbReference type="Proteomes" id="UP001165378">
    <property type="component" value="Unassembled WGS sequence"/>
</dbReference>
<keyword evidence="1 6" id="KW-0645">Protease</keyword>
<accession>A0AA41PYA7</accession>
<feature type="transmembrane region" description="Helical" evidence="7">
    <location>
        <begin position="37"/>
        <end position="59"/>
    </location>
</feature>
<dbReference type="CDD" id="cd07326">
    <property type="entry name" value="M56_BlaR1_MecR1_like"/>
    <property type="match status" value="1"/>
</dbReference>
<keyword evidence="7" id="KW-0472">Membrane</keyword>
<gene>
    <name evidence="9" type="ORF">LZ495_12670</name>
</gene>
<keyword evidence="2" id="KW-0479">Metal-binding</keyword>
<dbReference type="EMBL" id="JAKFHA010000005">
    <property type="protein sequence ID" value="MCF2528070.1"/>
    <property type="molecule type" value="Genomic_DNA"/>
</dbReference>
<dbReference type="RefSeq" id="WP_235052228.1">
    <property type="nucleotide sequence ID" value="NZ_JAKFHA010000005.1"/>
</dbReference>
<keyword evidence="7" id="KW-1133">Transmembrane helix</keyword>
<evidence type="ECO:0000256" key="1">
    <source>
        <dbReference type="ARBA" id="ARBA00022670"/>
    </source>
</evidence>
<evidence type="ECO:0000259" key="8">
    <source>
        <dbReference type="Pfam" id="PF01435"/>
    </source>
</evidence>
<dbReference type="Gene3D" id="3.30.2010.10">
    <property type="entry name" value="Metalloproteases ('zincins'), catalytic domain"/>
    <property type="match status" value="1"/>
</dbReference>
<dbReference type="GO" id="GO:0004222">
    <property type="term" value="F:metalloendopeptidase activity"/>
    <property type="evidence" value="ECO:0007669"/>
    <property type="project" value="InterPro"/>
</dbReference>
<dbReference type="InterPro" id="IPR001915">
    <property type="entry name" value="Peptidase_M48"/>
</dbReference>
<comment type="cofactor">
    <cofactor evidence="6">
        <name>Zn(2+)</name>
        <dbReference type="ChEBI" id="CHEBI:29105"/>
    </cofactor>
    <text evidence="6">Binds 1 zinc ion per subunit.</text>
</comment>
<evidence type="ECO:0000256" key="6">
    <source>
        <dbReference type="RuleBase" id="RU003983"/>
    </source>
</evidence>
<proteinExistence type="inferred from homology"/>
<dbReference type="GO" id="GO:0046872">
    <property type="term" value="F:metal ion binding"/>
    <property type="evidence" value="ECO:0007669"/>
    <property type="project" value="UniProtKB-KW"/>
</dbReference>
<name>A0AA41PYA7_9ACTN</name>
<feature type="transmembrane region" description="Helical" evidence="7">
    <location>
        <begin position="276"/>
        <end position="295"/>
    </location>
</feature>
<dbReference type="PANTHER" id="PTHR34978">
    <property type="entry name" value="POSSIBLE SENSOR-TRANSDUCER PROTEIN BLAR"/>
    <property type="match status" value="1"/>
</dbReference>
<evidence type="ECO:0000256" key="2">
    <source>
        <dbReference type="ARBA" id="ARBA00022723"/>
    </source>
</evidence>
<evidence type="ECO:0000256" key="3">
    <source>
        <dbReference type="ARBA" id="ARBA00022801"/>
    </source>
</evidence>
<evidence type="ECO:0000256" key="5">
    <source>
        <dbReference type="ARBA" id="ARBA00023049"/>
    </source>
</evidence>
<keyword evidence="3 6" id="KW-0378">Hydrolase</keyword>
<organism evidence="9 10">
    <name type="scientific">Yinghuangia soli</name>
    <dbReference type="NCBI Taxonomy" id="2908204"/>
    <lineage>
        <taxon>Bacteria</taxon>
        <taxon>Bacillati</taxon>
        <taxon>Actinomycetota</taxon>
        <taxon>Actinomycetes</taxon>
        <taxon>Kitasatosporales</taxon>
        <taxon>Streptomycetaceae</taxon>
        <taxon>Yinghuangia</taxon>
    </lineage>
</organism>
<dbReference type="PANTHER" id="PTHR34978:SF3">
    <property type="entry name" value="SLR0241 PROTEIN"/>
    <property type="match status" value="1"/>
</dbReference>
<evidence type="ECO:0000256" key="7">
    <source>
        <dbReference type="SAM" id="Phobius"/>
    </source>
</evidence>
<evidence type="ECO:0000313" key="9">
    <source>
        <dbReference type="EMBL" id="MCF2528070.1"/>
    </source>
</evidence>
<evidence type="ECO:0000313" key="10">
    <source>
        <dbReference type="Proteomes" id="UP001165378"/>
    </source>
</evidence>
<keyword evidence="4 6" id="KW-0862">Zinc</keyword>
<reference evidence="9" key="1">
    <citation type="submission" date="2022-01" db="EMBL/GenBank/DDBJ databases">
        <title>Genome-Based Taxonomic Classification of the Phylum Actinobacteria.</title>
        <authorList>
            <person name="Gao Y."/>
        </authorList>
    </citation>
    <scope>NUCLEOTIDE SEQUENCE</scope>
    <source>
        <strain evidence="9">KLBMP 8922</strain>
    </source>
</reference>
<keyword evidence="10" id="KW-1185">Reference proteome</keyword>
<comment type="caution">
    <text evidence="9">The sequence shown here is derived from an EMBL/GenBank/DDBJ whole genome shotgun (WGS) entry which is preliminary data.</text>
</comment>
<keyword evidence="5 6" id="KW-0482">Metalloprotease</keyword>
<dbReference type="Pfam" id="PF01435">
    <property type="entry name" value="Peptidase_M48"/>
    <property type="match status" value="1"/>
</dbReference>
<dbReference type="AlphaFoldDB" id="A0AA41PYA7"/>